<evidence type="ECO:0000256" key="1">
    <source>
        <dbReference type="SAM" id="MobiDB-lite"/>
    </source>
</evidence>
<dbReference type="EMBL" id="GBRH01275453">
    <property type="protein sequence ID" value="JAD22442.1"/>
    <property type="molecule type" value="Transcribed_RNA"/>
</dbReference>
<dbReference type="AlphaFoldDB" id="A0A0A8YHY8"/>
<name>A0A0A8YHY8_ARUDO</name>
<proteinExistence type="predicted"/>
<sequence length="51" mass="5127">MKPSTGGGSSAAPTAPVAPMRSCGVAARGGPRWRARCRRTTGASVAAQFHS</sequence>
<reference evidence="2" key="2">
    <citation type="journal article" date="2015" name="Data Brief">
        <title>Shoot transcriptome of the giant reed, Arundo donax.</title>
        <authorList>
            <person name="Barrero R.A."/>
            <person name="Guerrero F.D."/>
            <person name="Moolhuijzen P."/>
            <person name="Goolsby J.A."/>
            <person name="Tidwell J."/>
            <person name="Bellgard S.E."/>
            <person name="Bellgard M.I."/>
        </authorList>
    </citation>
    <scope>NUCLEOTIDE SEQUENCE</scope>
    <source>
        <tissue evidence="2">Shoot tissue taken approximately 20 cm above the soil surface</tissue>
    </source>
</reference>
<feature type="region of interest" description="Disordered" evidence="1">
    <location>
        <begin position="1"/>
        <end position="35"/>
    </location>
</feature>
<organism evidence="2">
    <name type="scientific">Arundo donax</name>
    <name type="common">Giant reed</name>
    <name type="synonym">Donax arundinaceus</name>
    <dbReference type="NCBI Taxonomy" id="35708"/>
    <lineage>
        <taxon>Eukaryota</taxon>
        <taxon>Viridiplantae</taxon>
        <taxon>Streptophyta</taxon>
        <taxon>Embryophyta</taxon>
        <taxon>Tracheophyta</taxon>
        <taxon>Spermatophyta</taxon>
        <taxon>Magnoliopsida</taxon>
        <taxon>Liliopsida</taxon>
        <taxon>Poales</taxon>
        <taxon>Poaceae</taxon>
        <taxon>PACMAD clade</taxon>
        <taxon>Arundinoideae</taxon>
        <taxon>Arundineae</taxon>
        <taxon>Arundo</taxon>
    </lineage>
</organism>
<reference evidence="2" key="1">
    <citation type="submission" date="2014-09" db="EMBL/GenBank/DDBJ databases">
        <authorList>
            <person name="Magalhaes I.L.F."/>
            <person name="Oliveira U."/>
            <person name="Santos F.R."/>
            <person name="Vidigal T.H.D.A."/>
            <person name="Brescovit A.D."/>
            <person name="Santos A.J."/>
        </authorList>
    </citation>
    <scope>NUCLEOTIDE SEQUENCE</scope>
    <source>
        <tissue evidence="2">Shoot tissue taken approximately 20 cm above the soil surface</tissue>
    </source>
</reference>
<evidence type="ECO:0000313" key="2">
    <source>
        <dbReference type="EMBL" id="JAD22442.1"/>
    </source>
</evidence>
<protein>
    <submittedName>
        <fullName evidence="2">Uncharacterized protein</fullName>
    </submittedName>
</protein>
<accession>A0A0A8YHY8</accession>